<evidence type="ECO:0000259" key="2">
    <source>
        <dbReference type="Pfam" id="PF25333"/>
    </source>
</evidence>
<dbReference type="PANTHER" id="PTHR33389">
    <property type="entry name" value="FAMILY PROTEIN, PUTATIVE (DUF2921)-RELATED"/>
    <property type="match status" value="1"/>
</dbReference>
<protein>
    <recommendedName>
        <fullName evidence="2">DUF2921 domain-containing protein</fullName>
    </recommendedName>
</protein>
<dbReference type="AlphaFoldDB" id="A0A2Z6NRA8"/>
<keyword evidence="1" id="KW-0472">Membrane</keyword>
<keyword evidence="1" id="KW-1133">Transmembrane helix</keyword>
<dbReference type="PANTHER" id="PTHR33389:SF18">
    <property type="entry name" value="OS01G0677900 PROTEIN"/>
    <property type="match status" value="1"/>
</dbReference>
<evidence type="ECO:0000313" key="4">
    <source>
        <dbReference type="Proteomes" id="UP000242715"/>
    </source>
</evidence>
<feature type="transmembrane region" description="Helical" evidence="1">
    <location>
        <begin position="202"/>
        <end position="221"/>
    </location>
</feature>
<evidence type="ECO:0000256" key="1">
    <source>
        <dbReference type="SAM" id="Phobius"/>
    </source>
</evidence>
<name>A0A2Z6NRA8_TRISU</name>
<feature type="domain" description="DUF2921" evidence="2">
    <location>
        <begin position="2"/>
        <end position="77"/>
    </location>
</feature>
<proteinExistence type="predicted"/>
<dbReference type="OrthoDB" id="1748639at2759"/>
<organism evidence="3 4">
    <name type="scientific">Trifolium subterraneum</name>
    <name type="common">Subterranean clover</name>
    <dbReference type="NCBI Taxonomy" id="3900"/>
    <lineage>
        <taxon>Eukaryota</taxon>
        <taxon>Viridiplantae</taxon>
        <taxon>Streptophyta</taxon>
        <taxon>Embryophyta</taxon>
        <taxon>Tracheophyta</taxon>
        <taxon>Spermatophyta</taxon>
        <taxon>Magnoliopsida</taxon>
        <taxon>eudicotyledons</taxon>
        <taxon>Gunneridae</taxon>
        <taxon>Pentapetalae</taxon>
        <taxon>rosids</taxon>
        <taxon>fabids</taxon>
        <taxon>Fabales</taxon>
        <taxon>Fabaceae</taxon>
        <taxon>Papilionoideae</taxon>
        <taxon>50 kb inversion clade</taxon>
        <taxon>NPAAA clade</taxon>
        <taxon>Hologalegina</taxon>
        <taxon>IRL clade</taxon>
        <taxon>Trifolieae</taxon>
        <taxon>Trifolium</taxon>
    </lineage>
</organism>
<sequence>MLIGEGWWDENKTALYVVACHFIGIMKSSWDGTRIGDCSVRLRLSFPSVWSIENTNSIVGQIWSNKTANDPNYFKMIKFRNFDDARVAYRASKNSVFNLSSYRVKISAEGIYDARTGTLCMIGCRDLNSKAGTPLAGSVDCEILLKFQFPSLDTTNGSHIKGSIESTRKKSDPLYFKSLEVSSYEIYSETAIKAVWRMDMEIIMVLISTTLSCVFIGLQLYHVSVVAESEA</sequence>
<gene>
    <name evidence="3" type="ORF">TSUD_100460</name>
</gene>
<accession>A0A2Z6NRA8</accession>
<dbReference type="EMBL" id="DF974255">
    <property type="protein sequence ID" value="GAU46828.1"/>
    <property type="molecule type" value="Genomic_DNA"/>
</dbReference>
<dbReference type="Proteomes" id="UP000242715">
    <property type="component" value="Unassembled WGS sequence"/>
</dbReference>
<reference evidence="4" key="1">
    <citation type="journal article" date="2017" name="Front. Plant Sci.">
        <title>Climate Clever Clovers: New Paradigm to Reduce the Environmental Footprint of Ruminants by Breeding Low Methanogenic Forages Utilizing Haplotype Variation.</title>
        <authorList>
            <person name="Kaur P."/>
            <person name="Appels R."/>
            <person name="Bayer P.E."/>
            <person name="Keeble-Gagnere G."/>
            <person name="Wang J."/>
            <person name="Hirakawa H."/>
            <person name="Shirasawa K."/>
            <person name="Vercoe P."/>
            <person name="Stefanova K."/>
            <person name="Durmic Z."/>
            <person name="Nichols P."/>
            <person name="Revell C."/>
            <person name="Isobe S.N."/>
            <person name="Edwards D."/>
            <person name="Erskine W."/>
        </authorList>
    </citation>
    <scope>NUCLEOTIDE SEQUENCE [LARGE SCALE GENOMIC DNA]</scope>
    <source>
        <strain evidence="4">cv. Daliak</strain>
    </source>
</reference>
<feature type="domain" description="DUF2921" evidence="2">
    <location>
        <begin position="89"/>
        <end position="179"/>
    </location>
</feature>
<keyword evidence="1" id="KW-0812">Transmembrane</keyword>
<keyword evidence="4" id="KW-1185">Reference proteome</keyword>
<dbReference type="InterPro" id="IPR057425">
    <property type="entry name" value="DUF2921_N"/>
</dbReference>
<evidence type="ECO:0000313" key="3">
    <source>
        <dbReference type="EMBL" id="GAU46828.1"/>
    </source>
</evidence>
<dbReference type="Pfam" id="PF25333">
    <property type="entry name" value="DUF2921_N"/>
    <property type="match status" value="2"/>
</dbReference>